<dbReference type="InterPro" id="IPR023801">
    <property type="entry name" value="His_deacetylse_dom"/>
</dbReference>
<dbReference type="OMA" id="YVSMHQA"/>
<dbReference type="PaxDb" id="2903-EOD07336"/>
<dbReference type="AlphaFoldDB" id="A0A0D3I7V1"/>
<dbReference type="RefSeq" id="XP_005759765.1">
    <property type="nucleotide sequence ID" value="XM_005759708.1"/>
</dbReference>
<evidence type="ECO:0000259" key="3">
    <source>
        <dbReference type="Pfam" id="PF00850"/>
    </source>
</evidence>
<dbReference type="GeneID" id="17253203"/>
<organism evidence="4 5">
    <name type="scientific">Emiliania huxleyi (strain CCMP1516)</name>
    <dbReference type="NCBI Taxonomy" id="280463"/>
    <lineage>
        <taxon>Eukaryota</taxon>
        <taxon>Haptista</taxon>
        <taxon>Haptophyta</taxon>
        <taxon>Prymnesiophyceae</taxon>
        <taxon>Isochrysidales</taxon>
        <taxon>Noelaerhabdaceae</taxon>
        <taxon>Emiliania</taxon>
    </lineage>
</organism>
<feature type="chain" id="PRO_5044234128" description="Histone deacetylase domain-containing protein" evidence="2">
    <location>
        <begin position="20"/>
        <end position="371"/>
    </location>
</feature>
<feature type="compositionally biased region" description="Gly residues" evidence="1">
    <location>
        <begin position="347"/>
        <end position="356"/>
    </location>
</feature>
<keyword evidence="2" id="KW-0732">Signal</keyword>
<evidence type="ECO:0000313" key="4">
    <source>
        <dbReference type="EnsemblProtists" id="EOD07336"/>
    </source>
</evidence>
<dbReference type="GO" id="GO:0040029">
    <property type="term" value="P:epigenetic regulation of gene expression"/>
    <property type="evidence" value="ECO:0007669"/>
    <property type="project" value="TreeGrafter"/>
</dbReference>
<evidence type="ECO:0000313" key="5">
    <source>
        <dbReference type="Proteomes" id="UP000013827"/>
    </source>
</evidence>
<dbReference type="GO" id="GO:0004407">
    <property type="term" value="F:histone deacetylase activity"/>
    <property type="evidence" value="ECO:0007669"/>
    <property type="project" value="TreeGrafter"/>
</dbReference>
<name>A0A0D3I7V1_EMIH1</name>
<keyword evidence="5" id="KW-1185">Reference proteome</keyword>
<accession>A0A0D3I7V1</accession>
<evidence type="ECO:0000256" key="2">
    <source>
        <dbReference type="SAM" id="SignalP"/>
    </source>
</evidence>
<dbReference type="PANTHER" id="PTHR10625:SF10">
    <property type="entry name" value="HISTONE DEACETYLASE HDAC1"/>
    <property type="match status" value="1"/>
</dbReference>
<dbReference type="EnsemblProtists" id="EOD07336">
    <property type="protein sequence ID" value="EOD07336"/>
    <property type="gene ID" value="EMIHUDRAFT_426194"/>
</dbReference>
<dbReference type="Gene3D" id="3.40.800.20">
    <property type="entry name" value="Histone deacetylase domain"/>
    <property type="match status" value="1"/>
</dbReference>
<proteinExistence type="predicted"/>
<dbReference type="HOGENOM" id="CLU_007727_8_1_1"/>
<reference evidence="4" key="2">
    <citation type="submission" date="2024-10" db="UniProtKB">
        <authorList>
            <consortium name="EnsemblProtists"/>
        </authorList>
    </citation>
    <scope>IDENTIFICATION</scope>
</reference>
<dbReference type="eggNOG" id="KOG1343">
    <property type="taxonomic scope" value="Eukaryota"/>
</dbReference>
<dbReference type="PRINTS" id="PR01270">
    <property type="entry name" value="HDASUPER"/>
</dbReference>
<dbReference type="KEGG" id="ehx:EMIHUDRAFT_426194"/>
<sequence length="371" mass="39436">MPGRLRLLLTLTTLNGASTLRPVALYTSPVCLQHDPGLLRFGGHPESPARLEGLLAAMRGWVRELGENLSVRQPEADVTSEQLLRVHSEAHIRRVSDACTRAKRFRLPMVIDGDTIASPGTGAAAARAAGLVVAAVDDMYMYMCMGMGGAQAAGEPRRAFVMVRPPGHHAEPERPMGFCVFNNVMVGVAHARVAHDVQRIAVLDFDVHHGNGDAACAWSDPDVLYASSHQSPCYPGTGDRTPAPRAARRAAAGRAGRHGGIVNCPLPPGSGSAEFRSAWRETLLPAVCSFAPDAVFISAGFDAHAEDPLAGLSCNDDDFAWVQRCGPRSPPARSVGSRARRANQPVGHGGDGGGGWQRRRGAHHQRSGGRL</sequence>
<feature type="compositionally biased region" description="Basic residues" evidence="1">
    <location>
        <begin position="357"/>
        <end position="371"/>
    </location>
</feature>
<feature type="signal peptide" evidence="2">
    <location>
        <begin position="1"/>
        <end position="19"/>
    </location>
</feature>
<evidence type="ECO:0000256" key="1">
    <source>
        <dbReference type="SAM" id="MobiDB-lite"/>
    </source>
</evidence>
<reference evidence="5" key="1">
    <citation type="journal article" date="2013" name="Nature">
        <title>Pan genome of the phytoplankton Emiliania underpins its global distribution.</title>
        <authorList>
            <person name="Read B.A."/>
            <person name="Kegel J."/>
            <person name="Klute M.J."/>
            <person name="Kuo A."/>
            <person name="Lefebvre S.C."/>
            <person name="Maumus F."/>
            <person name="Mayer C."/>
            <person name="Miller J."/>
            <person name="Monier A."/>
            <person name="Salamov A."/>
            <person name="Young J."/>
            <person name="Aguilar M."/>
            <person name="Claverie J.M."/>
            <person name="Frickenhaus S."/>
            <person name="Gonzalez K."/>
            <person name="Herman E.K."/>
            <person name="Lin Y.C."/>
            <person name="Napier J."/>
            <person name="Ogata H."/>
            <person name="Sarno A.F."/>
            <person name="Shmutz J."/>
            <person name="Schroeder D."/>
            <person name="de Vargas C."/>
            <person name="Verret F."/>
            <person name="von Dassow P."/>
            <person name="Valentin K."/>
            <person name="Van de Peer Y."/>
            <person name="Wheeler G."/>
            <person name="Dacks J.B."/>
            <person name="Delwiche C.F."/>
            <person name="Dyhrman S.T."/>
            <person name="Glockner G."/>
            <person name="John U."/>
            <person name="Richards T."/>
            <person name="Worden A.Z."/>
            <person name="Zhang X."/>
            <person name="Grigoriev I.V."/>
            <person name="Allen A.E."/>
            <person name="Bidle K."/>
            <person name="Borodovsky M."/>
            <person name="Bowler C."/>
            <person name="Brownlee C."/>
            <person name="Cock J.M."/>
            <person name="Elias M."/>
            <person name="Gladyshev V.N."/>
            <person name="Groth M."/>
            <person name="Guda C."/>
            <person name="Hadaegh A."/>
            <person name="Iglesias-Rodriguez M.D."/>
            <person name="Jenkins J."/>
            <person name="Jones B.M."/>
            <person name="Lawson T."/>
            <person name="Leese F."/>
            <person name="Lindquist E."/>
            <person name="Lobanov A."/>
            <person name="Lomsadze A."/>
            <person name="Malik S.B."/>
            <person name="Marsh M.E."/>
            <person name="Mackinder L."/>
            <person name="Mock T."/>
            <person name="Mueller-Roeber B."/>
            <person name="Pagarete A."/>
            <person name="Parker M."/>
            <person name="Probert I."/>
            <person name="Quesneville H."/>
            <person name="Raines C."/>
            <person name="Rensing S.A."/>
            <person name="Riano-Pachon D.M."/>
            <person name="Richier S."/>
            <person name="Rokitta S."/>
            <person name="Shiraiwa Y."/>
            <person name="Soanes D.M."/>
            <person name="van der Giezen M."/>
            <person name="Wahlund T.M."/>
            <person name="Williams B."/>
            <person name="Wilson W."/>
            <person name="Wolfe G."/>
            <person name="Wurch L.L."/>
        </authorList>
    </citation>
    <scope>NUCLEOTIDE SEQUENCE</scope>
</reference>
<feature type="domain" description="Histone deacetylase" evidence="3">
    <location>
        <begin position="44"/>
        <end position="324"/>
    </location>
</feature>
<dbReference type="InterPro" id="IPR023696">
    <property type="entry name" value="Ureohydrolase_dom_sf"/>
</dbReference>
<dbReference type="STRING" id="2903.R1D8U5"/>
<protein>
    <recommendedName>
        <fullName evidence="3">Histone deacetylase domain-containing protein</fullName>
    </recommendedName>
</protein>
<feature type="region of interest" description="Disordered" evidence="1">
    <location>
        <begin position="327"/>
        <end position="371"/>
    </location>
</feature>
<dbReference type="PANTHER" id="PTHR10625">
    <property type="entry name" value="HISTONE DEACETYLASE HDAC1-RELATED"/>
    <property type="match status" value="1"/>
</dbReference>
<dbReference type="Proteomes" id="UP000013827">
    <property type="component" value="Unassembled WGS sequence"/>
</dbReference>
<dbReference type="SUPFAM" id="SSF52768">
    <property type="entry name" value="Arginase/deacetylase"/>
    <property type="match status" value="1"/>
</dbReference>
<dbReference type="Pfam" id="PF00850">
    <property type="entry name" value="Hist_deacetyl"/>
    <property type="match status" value="1"/>
</dbReference>
<dbReference type="InterPro" id="IPR037138">
    <property type="entry name" value="His_deacetylse_dom_sf"/>
</dbReference>
<dbReference type="InterPro" id="IPR000286">
    <property type="entry name" value="HDACs"/>
</dbReference>